<accession>A0A9Q1MEM9</accession>
<name>A0A9Q1MEM9_9SOLA</name>
<protein>
    <submittedName>
        <fullName evidence="1">Uncharacterized protein</fullName>
    </submittedName>
</protein>
<dbReference type="Proteomes" id="UP001152561">
    <property type="component" value="Unassembled WGS sequence"/>
</dbReference>
<dbReference type="EMBL" id="JAJAGQ010000007">
    <property type="protein sequence ID" value="KAJ8557419.1"/>
    <property type="molecule type" value="Genomic_DNA"/>
</dbReference>
<dbReference type="OrthoDB" id="1915803at2759"/>
<evidence type="ECO:0000313" key="1">
    <source>
        <dbReference type="EMBL" id="KAJ8557419.1"/>
    </source>
</evidence>
<organism evidence="1 2">
    <name type="scientific">Anisodus acutangulus</name>
    <dbReference type="NCBI Taxonomy" id="402998"/>
    <lineage>
        <taxon>Eukaryota</taxon>
        <taxon>Viridiplantae</taxon>
        <taxon>Streptophyta</taxon>
        <taxon>Embryophyta</taxon>
        <taxon>Tracheophyta</taxon>
        <taxon>Spermatophyta</taxon>
        <taxon>Magnoliopsida</taxon>
        <taxon>eudicotyledons</taxon>
        <taxon>Gunneridae</taxon>
        <taxon>Pentapetalae</taxon>
        <taxon>asterids</taxon>
        <taxon>lamiids</taxon>
        <taxon>Solanales</taxon>
        <taxon>Solanaceae</taxon>
        <taxon>Solanoideae</taxon>
        <taxon>Hyoscyameae</taxon>
        <taxon>Anisodus</taxon>
    </lineage>
</organism>
<evidence type="ECO:0000313" key="2">
    <source>
        <dbReference type="Proteomes" id="UP001152561"/>
    </source>
</evidence>
<proteinExistence type="predicted"/>
<gene>
    <name evidence="1" type="ORF">K7X08_003044</name>
</gene>
<keyword evidence="2" id="KW-1185">Reference proteome</keyword>
<reference evidence="2" key="1">
    <citation type="journal article" date="2023" name="Proc. Natl. Acad. Sci. U.S.A.">
        <title>Genomic and structural basis for evolution of tropane alkaloid biosynthesis.</title>
        <authorList>
            <person name="Wanga Y.-J."/>
            <person name="Taina T."/>
            <person name="Yua J.-Y."/>
            <person name="Lia J."/>
            <person name="Xua B."/>
            <person name="Chenc J."/>
            <person name="D'Auriad J.C."/>
            <person name="Huanga J.-P."/>
            <person name="Huanga S.-X."/>
        </authorList>
    </citation>
    <scope>NUCLEOTIDE SEQUENCE [LARGE SCALE GENOMIC DNA]</scope>
    <source>
        <strain evidence="2">cv. KIB-2019</strain>
    </source>
</reference>
<dbReference type="AlphaFoldDB" id="A0A9Q1MEM9"/>
<comment type="caution">
    <text evidence="1">The sequence shown here is derived from an EMBL/GenBank/DDBJ whole genome shotgun (WGS) entry which is preliminary data.</text>
</comment>
<sequence length="74" mass="8243">MWLRVTTGSALRIASQDVPIDAQQHHTRSHACSFVKNAVLHACVFLLVFMATNKHALVTTTGRPKKENPNALKY</sequence>